<dbReference type="RefSeq" id="WP_091570166.1">
    <property type="nucleotide sequence ID" value="NZ_FMZA01000011.1"/>
</dbReference>
<feature type="domain" description="Alpha-galactosidase NEW3" evidence="2">
    <location>
        <begin position="395"/>
        <end position="474"/>
    </location>
</feature>
<feature type="signal peptide" evidence="1">
    <location>
        <begin position="1"/>
        <end position="29"/>
    </location>
</feature>
<dbReference type="Pfam" id="PF10633">
    <property type="entry name" value="NPCBM_assoc"/>
    <property type="match status" value="1"/>
</dbReference>
<dbReference type="Proteomes" id="UP000199387">
    <property type="component" value="Unassembled WGS sequence"/>
</dbReference>
<dbReference type="SUPFAM" id="SSF102588">
    <property type="entry name" value="LmbE-like"/>
    <property type="match status" value="1"/>
</dbReference>
<evidence type="ECO:0000313" key="3">
    <source>
        <dbReference type="EMBL" id="SDC60104.1"/>
    </source>
</evidence>
<proteinExistence type="predicted"/>
<evidence type="ECO:0000259" key="2">
    <source>
        <dbReference type="Pfam" id="PF10633"/>
    </source>
</evidence>
<keyword evidence="4" id="KW-1185">Reference proteome</keyword>
<dbReference type="InterPro" id="IPR024078">
    <property type="entry name" value="LmbE-like_dom_sf"/>
</dbReference>
<protein>
    <submittedName>
        <fullName evidence="3">NPCBM-associated, NEW3 domain of alpha-galactosidase</fullName>
    </submittedName>
</protein>
<dbReference type="InterPro" id="IPR018905">
    <property type="entry name" value="A-galactase_NEW3"/>
</dbReference>
<keyword evidence="1" id="KW-0732">Signal</keyword>
<sequence length="840" mass="94527">MFRWKKWFSLLLSLILFVSLLVPSIPLQAQDQQDEALWKVLRPLDKVVSFMNTGAHPDDEFSALLAWLSLGQGVRTSSLLANRGEGGQNEIGNELGNGLGIIRTRELQEAAKVLGTDLFLLSEEINDPIYDFGFSKSPEETLNKWGKKVVYERLIRRIREQRPDILMPSFRDVSSQHGHHRAITRLSLKAFHDAADPKVFPEHLKQGLRPWQIKKLYLRGTEEQETLRFNIGKKDPVYGLTYPQLGEESRKLHKSQGMGRDLPAEDYFVSLEKVRSASGTTGKESSIFEGIPVTFADLAASISETDLSKRLISLQKKLEAAQVAYPDRPAVTEKVQTALRMTRQLIETVRSHQLNPHQKEDLLFRLQVKEKQLQKASAVASNITADLSVADPVLTRGDDTQVTLSLHNDSASDLTDLTIQPILPDGWKATTEPFSNKKVASGEEKAVHFNVSTPKDADYFDPYQPSAIRAKVQYRLQGTEVTRTVSVNPVQQTIALLPDWGMQLQPNATIVNTEKAADAKDITVTVTNYKDRPNRGVVQPQLPEGWKAIPAVQPVSFTRSGEEKKLTFRITPPEGVSPDRYSIDFTAEVEGKRLQKKVQPIAYDHIGTSYLITDARMPIQAFPLQSVEGLKVGYVDSGFDQVPAHLREAGLDVTLVTEDDLATKDLSRFDTIVVGIRAYLSREDLLEHNDRLLEYVKEGGHVVMQYHKPEDNWSPELAPYPITPGEPSIEWRVTDETAPVTILKPEHPLFHAPNEITEKDFQGWVQERGLYFPSQWASAYTPLLSMADPGEEPFQGGLLVADYGEGSYIYSSLVWYRQIQNQVPGGYRMFVNLISYPHNR</sequence>
<dbReference type="Pfam" id="PF02585">
    <property type="entry name" value="PIG-L"/>
    <property type="match status" value="1"/>
</dbReference>
<organism evidence="3 4">
    <name type="scientific">Melghirimyces thermohalophilus</name>
    <dbReference type="NCBI Taxonomy" id="1236220"/>
    <lineage>
        <taxon>Bacteria</taxon>
        <taxon>Bacillati</taxon>
        <taxon>Bacillota</taxon>
        <taxon>Bacilli</taxon>
        <taxon>Bacillales</taxon>
        <taxon>Thermoactinomycetaceae</taxon>
        <taxon>Melghirimyces</taxon>
    </lineage>
</organism>
<dbReference type="EMBL" id="FMZA01000011">
    <property type="protein sequence ID" value="SDC60104.1"/>
    <property type="molecule type" value="Genomic_DNA"/>
</dbReference>
<dbReference type="InterPro" id="IPR003737">
    <property type="entry name" value="GlcNAc_PI_deacetylase-related"/>
</dbReference>
<dbReference type="Gene3D" id="2.60.40.1230">
    <property type="match status" value="1"/>
</dbReference>
<gene>
    <name evidence="3" type="ORF">SAMN04488112_11132</name>
</gene>
<dbReference type="OrthoDB" id="9759749at2"/>
<dbReference type="SUPFAM" id="SSF52317">
    <property type="entry name" value="Class I glutamine amidotransferase-like"/>
    <property type="match status" value="1"/>
</dbReference>
<feature type="chain" id="PRO_5011649013" evidence="1">
    <location>
        <begin position="30"/>
        <end position="840"/>
    </location>
</feature>
<dbReference type="InterPro" id="IPR013783">
    <property type="entry name" value="Ig-like_fold"/>
</dbReference>
<evidence type="ECO:0000313" key="4">
    <source>
        <dbReference type="Proteomes" id="UP000199387"/>
    </source>
</evidence>
<accession>A0A1G6MXY9</accession>
<dbReference type="Gene3D" id="2.60.40.10">
    <property type="entry name" value="Immunoglobulins"/>
    <property type="match status" value="1"/>
</dbReference>
<dbReference type="AlphaFoldDB" id="A0A1G6MXY9"/>
<dbReference type="InterPro" id="IPR029062">
    <property type="entry name" value="Class_I_gatase-like"/>
</dbReference>
<dbReference type="STRING" id="1236220.SAMN04488112_11132"/>
<dbReference type="Gene3D" id="3.40.50.10320">
    <property type="entry name" value="LmbE-like"/>
    <property type="match status" value="1"/>
</dbReference>
<dbReference type="CDD" id="cd03143">
    <property type="entry name" value="A4_beta-galactosidase_middle_domain"/>
    <property type="match status" value="1"/>
</dbReference>
<reference evidence="3 4" key="1">
    <citation type="submission" date="2016-10" db="EMBL/GenBank/DDBJ databases">
        <authorList>
            <person name="de Groot N.N."/>
        </authorList>
    </citation>
    <scope>NUCLEOTIDE SEQUENCE [LARGE SCALE GENOMIC DNA]</scope>
    <source>
        <strain evidence="3 4">DSM 45514</strain>
    </source>
</reference>
<name>A0A1G6MXY9_9BACL</name>
<evidence type="ECO:0000256" key="1">
    <source>
        <dbReference type="SAM" id="SignalP"/>
    </source>
</evidence>